<sequence>MGVSPVVLADCSHDTAAPEPNRPMSVFAAKPWLGSYSPEVPHLIDVPEDSLIDVIEESVRRYPGHTALEFFGATTSYRELGEAIDRAAEGLRALGVKAGERVALVLPNCPQHLVAFYAALRLGAIVVEHNPLYTPRELRHQFEDHGAKTAIVWDKLAATVADFPAEMGVETIVAVDVTRAMPLGMRVKLRLPVAAARAGREKLTLGHPAPGAVDWASLLKHAPIAAEHPRPLADDTALLQYTSGTTGTPKGAVLSHRNLIVNSMQGQAWLPGPKPGAEVFYGVLPMFHAFGLTLCITSAMSMGARLVLFPAFDPELVLAAARKNPPTFLPAVPPVYDRMLTAADAAGVSLGSIRFAISGAMALPPALVERWEAGTDSLLVEGYGMTESSPIISVNPVAANRRAGTVGLPLPNIEIRVVDPEQPHVHRGFDEAGELLVRGPQVFSGYWNRPSDSAEVLLAASVVEGDAAAADAGLWLRTGDIVTVSPDGFISIVDRAKELIVTGGFNVSPTEVEAALLQHPDVLDIAVVGAPDADGAEVVTAAVVLAPGVALDADELRTFAKGSLTPYKVPRRFVQVDELPRSLIGKVLRRQVQQQIAPRPGS</sequence>
<name>A0A1H1N2Q2_9MICO</name>
<gene>
    <name evidence="3" type="ORF">SAMN04489834_0546</name>
</gene>
<proteinExistence type="predicted"/>
<dbReference type="PANTHER" id="PTHR43767:SF1">
    <property type="entry name" value="NONRIBOSOMAL PEPTIDE SYNTHASE PES1 (EUROFUNG)-RELATED"/>
    <property type="match status" value="1"/>
</dbReference>
<dbReference type="InterPro" id="IPR045851">
    <property type="entry name" value="AMP-bd_C_sf"/>
</dbReference>
<evidence type="ECO:0000313" key="3">
    <source>
        <dbReference type="EMBL" id="SDR93242.1"/>
    </source>
</evidence>
<organism evidence="3 4">
    <name type="scientific">Microterricola viridarii</name>
    <dbReference type="NCBI Taxonomy" id="412690"/>
    <lineage>
        <taxon>Bacteria</taxon>
        <taxon>Bacillati</taxon>
        <taxon>Actinomycetota</taxon>
        <taxon>Actinomycetes</taxon>
        <taxon>Micrococcales</taxon>
        <taxon>Microbacteriaceae</taxon>
        <taxon>Microterricola</taxon>
    </lineage>
</organism>
<dbReference type="STRING" id="412690.SAMN04489834_0546"/>
<dbReference type="PANTHER" id="PTHR43767">
    <property type="entry name" value="LONG-CHAIN-FATTY-ACID--COA LIGASE"/>
    <property type="match status" value="1"/>
</dbReference>
<dbReference type="InterPro" id="IPR025110">
    <property type="entry name" value="AMP-bd_C"/>
</dbReference>
<dbReference type="AlphaFoldDB" id="A0A1H1N2Q2"/>
<dbReference type="SUPFAM" id="SSF56801">
    <property type="entry name" value="Acetyl-CoA synthetase-like"/>
    <property type="match status" value="1"/>
</dbReference>
<feature type="domain" description="AMP-binding enzyme C-terminal" evidence="2">
    <location>
        <begin position="511"/>
        <end position="586"/>
    </location>
</feature>
<dbReference type="InterPro" id="IPR042099">
    <property type="entry name" value="ANL_N_sf"/>
</dbReference>
<dbReference type="CDD" id="cd05936">
    <property type="entry name" value="FC-FACS_FadD_like"/>
    <property type="match status" value="1"/>
</dbReference>
<feature type="domain" description="AMP-dependent synthetase/ligase" evidence="1">
    <location>
        <begin position="56"/>
        <end position="447"/>
    </location>
</feature>
<evidence type="ECO:0000259" key="1">
    <source>
        <dbReference type="Pfam" id="PF00501"/>
    </source>
</evidence>
<dbReference type="Gene3D" id="3.30.300.30">
    <property type="match status" value="1"/>
</dbReference>
<dbReference type="Pfam" id="PF13193">
    <property type="entry name" value="AMP-binding_C"/>
    <property type="match status" value="1"/>
</dbReference>
<reference evidence="4" key="1">
    <citation type="submission" date="2016-10" db="EMBL/GenBank/DDBJ databases">
        <authorList>
            <person name="Varghese N."/>
            <person name="Submissions S."/>
        </authorList>
    </citation>
    <scope>NUCLEOTIDE SEQUENCE [LARGE SCALE GENOMIC DNA]</scope>
    <source>
        <strain evidence="4">DSM 21772</strain>
    </source>
</reference>
<dbReference type="Gene3D" id="3.40.50.12780">
    <property type="entry name" value="N-terminal domain of ligase-like"/>
    <property type="match status" value="1"/>
</dbReference>
<dbReference type="InterPro" id="IPR020845">
    <property type="entry name" value="AMP-binding_CS"/>
</dbReference>
<evidence type="ECO:0000259" key="2">
    <source>
        <dbReference type="Pfam" id="PF13193"/>
    </source>
</evidence>
<protein>
    <submittedName>
        <fullName evidence="3">Long-chain acyl-CoA synthetase</fullName>
    </submittedName>
</protein>
<accession>A0A1H1N2Q2</accession>
<dbReference type="Pfam" id="PF00501">
    <property type="entry name" value="AMP-binding"/>
    <property type="match status" value="1"/>
</dbReference>
<dbReference type="InterPro" id="IPR000873">
    <property type="entry name" value="AMP-dep_synth/lig_dom"/>
</dbReference>
<dbReference type="GO" id="GO:0016878">
    <property type="term" value="F:acid-thiol ligase activity"/>
    <property type="evidence" value="ECO:0007669"/>
    <property type="project" value="UniProtKB-ARBA"/>
</dbReference>
<dbReference type="Proteomes" id="UP000181956">
    <property type="component" value="Chromosome I"/>
</dbReference>
<dbReference type="EMBL" id="LT629742">
    <property type="protein sequence ID" value="SDR93242.1"/>
    <property type="molecule type" value="Genomic_DNA"/>
</dbReference>
<dbReference type="PROSITE" id="PS00455">
    <property type="entry name" value="AMP_BINDING"/>
    <property type="match status" value="1"/>
</dbReference>
<dbReference type="InterPro" id="IPR050237">
    <property type="entry name" value="ATP-dep_AMP-bd_enzyme"/>
</dbReference>
<dbReference type="NCBIfam" id="NF004114">
    <property type="entry name" value="PRK05605.1"/>
    <property type="match status" value="1"/>
</dbReference>
<evidence type="ECO:0000313" key="4">
    <source>
        <dbReference type="Proteomes" id="UP000181956"/>
    </source>
</evidence>
<keyword evidence="4" id="KW-1185">Reference proteome</keyword>